<dbReference type="STRING" id="1802274.A3J58_03305"/>
<dbReference type="PANTHER" id="PTHR11203">
    <property type="entry name" value="CLEAVAGE AND POLYADENYLATION SPECIFICITY FACTOR FAMILY MEMBER"/>
    <property type="match status" value="1"/>
</dbReference>
<feature type="domain" description="Beta-Casp" evidence="3">
    <location>
        <begin position="233"/>
        <end position="358"/>
    </location>
</feature>
<evidence type="ECO:0000256" key="1">
    <source>
        <dbReference type="ARBA" id="ARBA00022801"/>
    </source>
</evidence>
<dbReference type="CDD" id="cd16295">
    <property type="entry name" value="TTHA0252-CPSF-like_MBL-fold"/>
    <property type="match status" value="1"/>
</dbReference>
<dbReference type="SUPFAM" id="SSF56281">
    <property type="entry name" value="Metallo-hydrolase/oxidoreductase"/>
    <property type="match status" value="1"/>
</dbReference>
<accession>A0A1G2KYF2</accession>
<comment type="caution">
    <text evidence="4">The sequence shown here is derived from an EMBL/GenBank/DDBJ whole genome shotgun (WGS) entry which is preliminary data.</text>
</comment>
<protein>
    <recommendedName>
        <fullName evidence="6">MBL fold hydrolase</fullName>
    </recommendedName>
</protein>
<keyword evidence="1" id="KW-0378">Hydrolase</keyword>
<dbReference type="Gene3D" id="3.60.15.10">
    <property type="entry name" value="Ribonuclease Z/Hydroxyacylglutathione hydrolase-like"/>
    <property type="match status" value="1"/>
</dbReference>
<organism evidence="4 5">
    <name type="scientific">Candidatus Sungbacteria bacterium RIFCSPHIGHO2_02_FULL_52_23</name>
    <dbReference type="NCBI Taxonomy" id="1802274"/>
    <lineage>
        <taxon>Bacteria</taxon>
        <taxon>Candidatus Sungiibacteriota</taxon>
    </lineage>
</organism>
<dbReference type="AlphaFoldDB" id="A0A1G2KYF2"/>
<dbReference type="Gene3D" id="3.40.50.10890">
    <property type="match status" value="1"/>
</dbReference>
<dbReference type="GO" id="GO:0004521">
    <property type="term" value="F:RNA endonuclease activity"/>
    <property type="evidence" value="ECO:0007669"/>
    <property type="project" value="TreeGrafter"/>
</dbReference>
<reference evidence="4 5" key="1">
    <citation type="journal article" date="2016" name="Nat. Commun.">
        <title>Thousands of microbial genomes shed light on interconnected biogeochemical processes in an aquifer system.</title>
        <authorList>
            <person name="Anantharaman K."/>
            <person name="Brown C.T."/>
            <person name="Hug L.A."/>
            <person name="Sharon I."/>
            <person name="Castelle C.J."/>
            <person name="Probst A.J."/>
            <person name="Thomas B.C."/>
            <person name="Singh A."/>
            <person name="Wilkins M.J."/>
            <person name="Karaoz U."/>
            <person name="Brodie E.L."/>
            <person name="Williams K.H."/>
            <person name="Hubbard S.S."/>
            <person name="Banfield J.F."/>
        </authorList>
    </citation>
    <scope>NUCLEOTIDE SEQUENCE [LARGE SCALE GENOMIC DNA]</scope>
</reference>
<proteinExistence type="predicted"/>
<dbReference type="InterPro" id="IPR001279">
    <property type="entry name" value="Metallo-B-lactamas"/>
</dbReference>
<evidence type="ECO:0000259" key="3">
    <source>
        <dbReference type="SMART" id="SM01027"/>
    </source>
</evidence>
<dbReference type="InterPro" id="IPR011108">
    <property type="entry name" value="RMMBL"/>
</dbReference>
<feature type="domain" description="Metallo-beta-lactamase" evidence="2">
    <location>
        <begin position="13"/>
        <end position="221"/>
    </location>
</feature>
<dbReference type="InterPro" id="IPR022712">
    <property type="entry name" value="Beta_Casp"/>
</dbReference>
<dbReference type="Pfam" id="PF00753">
    <property type="entry name" value="Lactamase_B"/>
    <property type="match status" value="1"/>
</dbReference>
<dbReference type="EMBL" id="MHQM01000025">
    <property type="protein sequence ID" value="OHA03511.1"/>
    <property type="molecule type" value="Genomic_DNA"/>
</dbReference>
<dbReference type="PANTHER" id="PTHR11203:SF37">
    <property type="entry name" value="INTEGRATOR COMPLEX SUBUNIT 11"/>
    <property type="match status" value="1"/>
</dbReference>
<evidence type="ECO:0000313" key="5">
    <source>
        <dbReference type="Proteomes" id="UP000178510"/>
    </source>
</evidence>
<dbReference type="SMART" id="SM01027">
    <property type="entry name" value="Beta-Casp"/>
    <property type="match status" value="1"/>
</dbReference>
<evidence type="ECO:0000259" key="2">
    <source>
        <dbReference type="SMART" id="SM00849"/>
    </source>
</evidence>
<dbReference type="InterPro" id="IPR050698">
    <property type="entry name" value="MBL"/>
</dbReference>
<sequence length="443" mass="49281">MQISFHGGAQEVTGACHLLETGGAKILVDCGMFQGSREIEDMNFEPFGFDPSSPDAVVITHAHIDHIGRLPKLVHEGFRGVILATSATRELARVLLEDALHLAEREENALFSAKDIEQTFGLWEDMTYRASRTIKDAELTLFDAGHILGSAMAYIETGGKRILFTGDLGNVPSVLLPPPDEIGDLDYLITESAYGTRLHEDAEERVLKLERAVEDVAFRGGTLLIPAFATERTQDIIFLLNEMLHQKRIPQMPVYVDSPLAIRITEVYERHPEAYKEEIKALYRAHPHLFRSKELHFTLTVDESKTINDVRQPKVIVAGSGMMTGGRILHHARRYLGDPKSVLLIIGYQAAGSLGRRLVDGAEKVRIMDEEIPVRAEVRQIGGFSAHADNAQLHAFVDPKRDTLKHVFVVQGEEKQALGFKQEIADRLGVAATAPRRGEKFTL</sequence>
<dbReference type="Pfam" id="PF07521">
    <property type="entry name" value="RMMBL"/>
    <property type="match status" value="1"/>
</dbReference>
<dbReference type="InterPro" id="IPR036866">
    <property type="entry name" value="RibonucZ/Hydroxyglut_hydro"/>
</dbReference>
<evidence type="ECO:0008006" key="6">
    <source>
        <dbReference type="Google" id="ProtNLM"/>
    </source>
</evidence>
<gene>
    <name evidence="4" type="ORF">A3J58_03305</name>
</gene>
<name>A0A1G2KYF2_9BACT</name>
<dbReference type="GO" id="GO:0016787">
    <property type="term" value="F:hydrolase activity"/>
    <property type="evidence" value="ECO:0007669"/>
    <property type="project" value="UniProtKB-KW"/>
</dbReference>
<evidence type="ECO:0000313" key="4">
    <source>
        <dbReference type="EMBL" id="OHA03511.1"/>
    </source>
</evidence>
<dbReference type="Pfam" id="PF10996">
    <property type="entry name" value="Beta-Casp"/>
    <property type="match status" value="1"/>
</dbReference>
<dbReference type="SMART" id="SM00849">
    <property type="entry name" value="Lactamase_B"/>
    <property type="match status" value="1"/>
</dbReference>
<dbReference type="Proteomes" id="UP000178510">
    <property type="component" value="Unassembled WGS sequence"/>
</dbReference>